<dbReference type="PANTHER" id="PTHR43449">
    <property type="entry name" value="NUCLEOTIDYLTRANSFERASE"/>
    <property type="match status" value="1"/>
</dbReference>
<evidence type="ECO:0000259" key="1">
    <source>
        <dbReference type="Pfam" id="PF01909"/>
    </source>
</evidence>
<accession>A0A0G0GT79</accession>
<evidence type="ECO:0000313" key="3">
    <source>
        <dbReference type="Proteomes" id="UP000033876"/>
    </source>
</evidence>
<dbReference type="InterPro" id="IPR043519">
    <property type="entry name" value="NT_sf"/>
</dbReference>
<dbReference type="InterPro" id="IPR002934">
    <property type="entry name" value="Polymerase_NTP_transf_dom"/>
</dbReference>
<organism evidence="2 3">
    <name type="scientific">Candidatus Nomurabacteria bacterium GW2011_GWB1_37_5</name>
    <dbReference type="NCBI Taxonomy" id="1618742"/>
    <lineage>
        <taxon>Bacteria</taxon>
        <taxon>Candidatus Nomuraibacteriota</taxon>
    </lineage>
</organism>
<dbReference type="GO" id="GO:0016779">
    <property type="term" value="F:nucleotidyltransferase activity"/>
    <property type="evidence" value="ECO:0007669"/>
    <property type="project" value="InterPro"/>
</dbReference>
<dbReference type="EMBL" id="LBTF01000055">
    <property type="protein sequence ID" value="KKQ34263.1"/>
    <property type="molecule type" value="Genomic_DNA"/>
</dbReference>
<dbReference type="Gene3D" id="3.30.460.10">
    <property type="entry name" value="Beta Polymerase, domain 2"/>
    <property type="match status" value="1"/>
</dbReference>
<dbReference type="Proteomes" id="UP000033876">
    <property type="component" value="Unassembled WGS sequence"/>
</dbReference>
<reference evidence="2 3" key="1">
    <citation type="journal article" date="2015" name="Nature">
        <title>rRNA introns, odd ribosomes, and small enigmatic genomes across a large radiation of phyla.</title>
        <authorList>
            <person name="Brown C.T."/>
            <person name="Hug L.A."/>
            <person name="Thomas B.C."/>
            <person name="Sharon I."/>
            <person name="Castelle C.J."/>
            <person name="Singh A."/>
            <person name="Wilkins M.J."/>
            <person name="Williams K.H."/>
            <person name="Banfield J.F."/>
        </authorList>
    </citation>
    <scope>NUCLEOTIDE SEQUENCE [LARGE SCALE GENOMIC DNA]</scope>
</reference>
<dbReference type="CDD" id="cd05403">
    <property type="entry name" value="NT_KNTase_like"/>
    <property type="match status" value="1"/>
</dbReference>
<name>A0A0G0GT79_9BACT</name>
<dbReference type="SUPFAM" id="SSF81301">
    <property type="entry name" value="Nucleotidyltransferase"/>
    <property type="match status" value="1"/>
</dbReference>
<evidence type="ECO:0000313" key="2">
    <source>
        <dbReference type="EMBL" id="KKQ34263.1"/>
    </source>
</evidence>
<protein>
    <submittedName>
        <fullName evidence="2">Nucleotidyltransferase</fullName>
    </submittedName>
</protein>
<dbReference type="Pfam" id="PF01909">
    <property type="entry name" value="NTP_transf_2"/>
    <property type="match status" value="1"/>
</dbReference>
<comment type="caution">
    <text evidence="2">The sequence shown here is derived from an EMBL/GenBank/DDBJ whole genome shotgun (WGS) entry which is preliminary data.</text>
</comment>
<feature type="domain" description="Polymerase nucleotidyl transferase" evidence="1">
    <location>
        <begin position="20"/>
        <end position="59"/>
    </location>
</feature>
<dbReference type="PANTHER" id="PTHR43449:SF1">
    <property type="entry name" value="POLYMERASE BETA NUCLEOTIDYLTRANSFERASE DOMAIN-CONTAINING PROTEIN"/>
    <property type="match status" value="1"/>
</dbReference>
<proteinExistence type="predicted"/>
<gene>
    <name evidence="2" type="ORF">US50_C0055G0007</name>
</gene>
<keyword evidence="2" id="KW-0808">Transferase</keyword>
<sequence length="68" mass="7587">MVRKKILNSKLAGIIRHYSRILKQSGIGFEEIILFGSQAKGTARKWSDIDLAIVSTDFGKDSHAELVK</sequence>
<dbReference type="AlphaFoldDB" id="A0A0G0GT79"/>